<dbReference type="GO" id="GO:0140664">
    <property type="term" value="F:ATP-dependent DNA damage sensor activity"/>
    <property type="evidence" value="ECO:0007669"/>
    <property type="project" value="InterPro"/>
</dbReference>
<keyword evidence="4 13" id="KW-0863">Zinc-finger</keyword>
<dbReference type="GO" id="GO:0004176">
    <property type="term" value="F:ATP-dependent peptidase activity"/>
    <property type="evidence" value="ECO:0007669"/>
    <property type="project" value="InterPro"/>
</dbReference>
<dbReference type="GO" id="GO:0004252">
    <property type="term" value="F:serine-type endopeptidase activity"/>
    <property type="evidence" value="ECO:0007669"/>
    <property type="project" value="InterPro"/>
</dbReference>
<sequence>MRSGHAENARILWRPGASPFPVAHRFVPAIRHSGGDPGLVHLPFALYLITETCRSKDIRMAKRPASRFVCQACGAVTSKWSGRCDACGEWNTIVEEASAPTGRDTRARAGRLTLMHLDGQLTPPPRIRTTIGEFDRVLGGGLVPASVVLVGGDPGIGKSTLLLQATCALAQAGKRVLYVSGEEAVDQIRLRARRLNLEAPTLDLAASINVSEIAGSLEQDRDHGVVVIDSIQTMWLETIESAPGSVAQVRACAFELIRLAKTIGFSLVLVGHVTKEGALAGPRVLEHMVDAVLYFEGDRGHQFRILRAAKNRFGATDEIGVFAMTDTGLAEVTNPSALFLAERRGNIAGSAVFAGMEGTRPVLLEIQALLSPKAGEGSARRAVVGWETARLNMILAVLEARCGLKLAGMDIHLNIAGGLRISEPAADMAVAAALVSAATGVPTSSSATYFGEVGLSGEVRQVSQTGLRLKEARKLGFDLAVLPRRVASTTARVKPPEGLTLHEIGHLNDLVELFQPES</sequence>
<reference evidence="15 16" key="1">
    <citation type="submission" date="2019-07" db="EMBL/GenBank/DDBJ databases">
        <title>Whole genome shotgun sequence of Swaminathania salitolerans NBRC 104436.</title>
        <authorList>
            <person name="Hosoyama A."/>
            <person name="Uohara A."/>
            <person name="Ohji S."/>
            <person name="Ichikawa N."/>
        </authorList>
    </citation>
    <scope>NUCLEOTIDE SEQUENCE [LARGE SCALE GENOMIC DNA]</scope>
    <source>
        <strain evidence="15 16">NBRC 104436</strain>
    </source>
</reference>
<feature type="binding site" evidence="11">
    <location>
        <begin position="152"/>
        <end position="159"/>
    </location>
    <ligand>
        <name>ATP</name>
        <dbReference type="ChEBI" id="CHEBI:30616"/>
    </ligand>
</feature>
<dbReference type="SUPFAM" id="SSF52540">
    <property type="entry name" value="P-loop containing nucleoside triphosphate hydrolases"/>
    <property type="match status" value="1"/>
</dbReference>
<evidence type="ECO:0000256" key="5">
    <source>
        <dbReference type="ARBA" id="ARBA00022801"/>
    </source>
</evidence>
<feature type="domain" description="RecA family profile 1" evidence="14">
    <location>
        <begin position="123"/>
        <end position="273"/>
    </location>
</feature>
<evidence type="ECO:0000313" key="15">
    <source>
        <dbReference type="EMBL" id="GEL02448.1"/>
    </source>
</evidence>
<dbReference type="InterPro" id="IPR003593">
    <property type="entry name" value="AAA+_ATPase"/>
</dbReference>
<keyword evidence="16" id="KW-1185">Reference proteome</keyword>
<comment type="caution">
    <text evidence="15">The sequence shown here is derived from an EMBL/GenBank/DDBJ whole genome shotgun (WGS) entry which is preliminary data.</text>
</comment>
<keyword evidence="2 11" id="KW-0547">Nucleotide-binding</keyword>
<keyword evidence="5" id="KW-0378">Hydrolase</keyword>
<evidence type="ECO:0000256" key="8">
    <source>
        <dbReference type="ARBA" id="ARBA00023016"/>
    </source>
</evidence>
<keyword evidence="6 13" id="KW-0862">Zinc</keyword>
<dbReference type="NCBIfam" id="TIGR00416">
    <property type="entry name" value="sms"/>
    <property type="match status" value="1"/>
</dbReference>
<evidence type="ECO:0000256" key="2">
    <source>
        <dbReference type="ARBA" id="ARBA00022741"/>
    </source>
</evidence>
<dbReference type="EMBL" id="BJVC01000003">
    <property type="protein sequence ID" value="GEL02448.1"/>
    <property type="molecule type" value="Genomic_DNA"/>
</dbReference>
<evidence type="ECO:0000256" key="4">
    <source>
        <dbReference type="ARBA" id="ARBA00022771"/>
    </source>
</evidence>
<keyword evidence="3 11" id="KW-0227">DNA damage</keyword>
<gene>
    <name evidence="11 15" type="primary">radA</name>
    <name evidence="15" type="ORF">SSA02_16110</name>
</gene>
<dbReference type="GO" id="GO:0000725">
    <property type="term" value="P:recombinational repair"/>
    <property type="evidence" value="ECO:0007669"/>
    <property type="project" value="UniProtKB-UniRule"/>
</dbReference>
<keyword evidence="7 11" id="KW-0067">ATP-binding</keyword>
<dbReference type="PANTHER" id="PTHR32472">
    <property type="entry name" value="DNA REPAIR PROTEIN RADA"/>
    <property type="match status" value="1"/>
</dbReference>
<comment type="similarity">
    <text evidence="11 13">Belongs to the RecA family. RadA subfamily.</text>
</comment>
<dbReference type="PANTHER" id="PTHR32472:SF10">
    <property type="entry name" value="DNA REPAIR PROTEIN RADA-LIKE PROTEIN"/>
    <property type="match status" value="1"/>
</dbReference>
<evidence type="ECO:0000256" key="7">
    <source>
        <dbReference type="ARBA" id="ARBA00022840"/>
    </source>
</evidence>
<dbReference type="PROSITE" id="PS50162">
    <property type="entry name" value="RECA_2"/>
    <property type="match status" value="1"/>
</dbReference>
<protein>
    <recommendedName>
        <fullName evidence="11 12">DNA repair protein RadA</fullName>
    </recommendedName>
</protein>
<dbReference type="Gene3D" id="3.40.50.300">
    <property type="entry name" value="P-loop containing nucleotide triphosphate hydrolases"/>
    <property type="match status" value="1"/>
</dbReference>
<evidence type="ECO:0000256" key="11">
    <source>
        <dbReference type="HAMAP-Rule" id="MF_01498"/>
    </source>
</evidence>
<dbReference type="InterPro" id="IPR041166">
    <property type="entry name" value="Rubredoxin_2"/>
</dbReference>
<dbReference type="InterPro" id="IPR020588">
    <property type="entry name" value="RecA_ATP-bd"/>
</dbReference>
<dbReference type="Gene3D" id="3.30.230.10">
    <property type="match status" value="1"/>
</dbReference>
<proteinExistence type="inferred from homology"/>
<dbReference type="GO" id="GO:0003684">
    <property type="term" value="F:damaged DNA binding"/>
    <property type="evidence" value="ECO:0007669"/>
    <property type="project" value="InterPro"/>
</dbReference>
<keyword evidence="8 11" id="KW-0346">Stress response</keyword>
<evidence type="ECO:0000256" key="1">
    <source>
        <dbReference type="ARBA" id="ARBA00022723"/>
    </source>
</evidence>
<dbReference type="Pfam" id="PF05362">
    <property type="entry name" value="Lon_C"/>
    <property type="match status" value="1"/>
</dbReference>
<dbReference type="SMART" id="SM00382">
    <property type="entry name" value="AAA"/>
    <property type="match status" value="1"/>
</dbReference>
<comment type="function">
    <text evidence="13">DNA-dependent ATPase involved in processing of recombination intermediates, plays a role in repairing DNA breaks. Stimulates the branch migration of RecA-mediated strand transfer reactions, allowing the 3' invading strand to extend heteroduplex DNA faster. Binds ssDNA in the presence of ADP but not other nucleotides, has ATPase activity that is stimulated by ssDNA and various branched DNA structures, but inhibited by SSB. Does not have RecA's homology-searching function.</text>
</comment>
<comment type="function">
    <text evidence="11">Plays a role in repairing double-strand DNA breaks, probably involving stabilizing or processing branched DNA or blocked replication forks.</text>
</comment>
<dbReference type="GO" id="GO:0005829">
    <property type="term" value="C:cytosol"/>
    <property type="evidence" value="ECO:0007669"/>
    <property type="project" value="TreeGrafter"/>
</dbReference>
<dbReference type="PRINTS" id="PR01874">
    <property type="entry name" value="DNAREPAIRADA"/>
</dbReference>
<dbReference type="InterPro" id="IPR020568">
    <property type="entry name" value="Ribosomal_Su5_D2-typ_SF"/>
</dbReference>
<dbReference type="FunFam" id="3.40.50.300:FF:000050">
    <property type="entry name" value="DNA repair protein RadA"/>
    <property type="match status" value="1"/>
</dbReference>
<dbReference type="GO" id="GO:0008270">
    <property type="term" value="F:zinc ion binding"/>
    <property type="evidence" value="ECO:0007669"/>
    <property type="project" value="UniProtKB-KW"/>
</dbReference>
<dbReference type="InterPro" id="IPR008269">
    <property type="entry name" value="Lon_proteolytic"/>
</dbReference>
<dbReference type="InterPro" id="IPR027417">
    <property type="entry name" value="P-loop_NTPase"/>
</dbReference>
<name>A0A511BWS0_9PROT</name>
<organism evidence="15 16">
    <name type="scientific">Swaminathania salitolerans</name>
    <dbReference type="NCBI Taxonomy" id="182838"/>
    <lineage>
        <taxon>Bacteria</taxon>
        <taxon>Pseudomonadati</taxon>
        <taxon>Pseudomonadota</taxon>
        <taxon>Alphaproteobacteria</taxon>
        <taxon>Acetobacterales</taxon>
        <taxon>Acetobacteraceae</taxon>
        <taxon>Swaminathania</taxon>
    </lineage>
</organism>
<evidence type="ECO:0000256" key="3">
    <source>
        <dbReference type="ARBA" id="ARBA00022763"/>
    </source>
</evidence>
<accession>A0A511BWS0</accession>
<dbReference type="Proteomes" id="UP000321405">
    <property type="component" value="Unassembled WGS sequence"/>
</dbReference>
<feature type="region of interest" description="Lon-protease-like" evidence="11">
    <location>
        <begin position="410"/>
        <end position="518"/>
    </location>
</feature>
<evidence type="ECO:0000256" key="12">
    <source>
        <dbReference type="NCBIfam" id="TIGR00416"/>
    </source>
</evidence>
<comment type="domain">
    <text evidence="11">The middle region has homology to RecA with ATPase motifs including the RadA KNRFG motif, while the C-terminus is homologous to Lon protease.</text>
</comment>
<dbReference type="CDD" id="cd01121">
    <property type="entry name" value="RadA_SMS_N"/>
    <property type="match status" value="1"/>
</dbReference>
<keyword evidence="10 11" id="KW-0234">DNA repair</keyword>
<dbReference type="InterPro" id="IPR014721">
    <property type="entry name" value="Ribsml_uS5_D2-typ_fold_subgr"/>
</dbReference>
<dbReference type="SUPFAM" id="SSF54211">
    <property type="entry name" value="Ribosomal protein S5 domain 2-like"/>
    <property type="match status" value="1"/>
</dbReference>
<evidence type="ECO:0000313" key="16">
    <source>
        <dbReference type="Proteomes" id="UP000321405"/>
    </source>
</evidence>
<dbReference type="Pfam" id="PF18073">
    <property type="entry name" value="Zn_ribbon_LapB"/>
    <property type="match status" value="1"/>
</dbReference>
<evidence type="ECO:0000256" key="6">
    <source>
        <dbReference type="ARBA" id="ARBA00022833"/>
    </source>
</evidence>
<dbReference type="Pfam" id="PF13481">
    <property type="entry name" value="AAA_25"/>
    <property type="match status" value="1"/>
</dbReference>
<keyword evidence="1 11" id="KW-0479">Metal-binding</keyword>
<evidence type="ECO:0000256" key="9">
    <source>
        <dbReference type="ARBA" id="ARBA00023125"/>
    </source>
</evidence>
<evidence type="ECO:0000256" key="13">
    <source>
        <dbReference type="RuleBase" id="RU003555"/>
    </source>
</evidence>
<dbReference type="GO" id="GO:0006508">
    <property type="term" value="P:proteolysis"/>
    <property type="evidence" value="ECO:0007669"/>
    <property type="project" value="InterPro"/>
</dbReference>
<keyword evidence="9 11" id="KW-0238">DNA-binding</keyword>
<evidence type="ECO:0000256" key="10">
    <source>
        <dbReference type="ARBA" id="ARBA00023204"/>
    </source>
</evidence>
<dbReference type="AlphaFoldDB" id="A0A511BWS0"/>
<feature type="short sequence motif" description="RadA KNRFG motif" evidence="11">
    <location>
        <begin position="310"/>
        <end position="314"/>
    </location>
</feature>
<dbReference type="GO" id="GO:0005524">
    <property type="term" value="F:ATP binding"/>
    <property type="evidence" value="ECO:0007669"/>
    <property type="project" value="UniProtKB-UniRule"/>
</dbReference>
<dbReference type="InterPro" id="IPR004504">
    <property type="entry name" value="DNA_repair_RadA"/>
</dbReference>
<evidence type="ECO:0000259" key="14">
    <source>
        <dbReference type="PROSITE" id="PS50162"/>
    </source>
</evidence>
<dbReference type="HAMAP" id="MF_01498">
    <property type="entry name" value="RadA_bact"/>
    <property type="match status" value="1"/>
</dbReference>